<evidence type="ECO:0000313" key="2">
    <source>
        <dbReference type="Proteomes" id="UP000634919"/>
    </source>
</evidence>
<dbReference type="RefSeq" id="WP_191724144.1">
    <property type="nucleotide sequence ID" value="NZ_JACSQK010000007.1"/>
</dbReference>
<dbReference type="Proteomes" id="UP000634919">
    <property type="component" value="Unassembled WGS sequence"/>
</dbReference>
<evidence type="ECO:0008006" key="3">
    <source>
        <dbReference type="Google" id="ProtNLM"/>
    </source>
</evidence>
<reference evidence="1 2" key="1">
    <citation type="submission" date="2020-08" db="EMBL/GenBank/DDBJ databases">
        <title>A Genomic Blueprint of the Chicken Gut Microbiome.</title>
        <authorList>
            <person name="Gilroy R."/>
            <person name="Ravi A."/>
            <person name="Getino M."/>
            <person name="Pursley I."/>
            <person name="Horton D.L."/>
            <person name="Alikhan N.-F."/>
            <person name="Baker D."/>
            <person name="Gharbi K."/>
            <person name="Hall N."/>
            <person name="Watson M."/>
            <person name="Adriaenssens E.M."/>
            <person name="Foster-Nyarko E."/>
            <person name="Jarju S."/>
            <person name="Secka A."/>
            <person name="Antonio M."/>
            <person name="Oren A."/>
            <person name="Chaudhuri R."/>
            <person name="La Ragione R.M."/>
            <person name="Hildebrand F."/>
            <person name="Pallen M.J."/>
        </authorList>
    </citation>
    <scope>NUCLEOTIDE SEQUENCE [LARGE SCALE GENOMIC DNA]</scope>
    <source>
        <strain evidence="1 2">Sa2CVA6</strain>
    </source>
</reference>
<dbReference type="EMBL" id="JACSQK010000007">
    <property type="protein sequence ID" value="MBD7961729.1"/>
    <property type="molecule type" value="Genomic_DNA"/>
</dbReference>
<evidence type="ECO:0000313" key="1">
    <source>
        <dbReference type="EMBL" id="MBD7961729.1"/>
    </source>
</evidence>
<gene>
    <name evidence="1" type="ORF">H9646_14745</name>
</gene>
<sequence>MQRRRHLAISLEQAAQSSPALSLLVSQAREANARMKAIEPLLPPGLRHSVQPGPIEGSTWCLIIKNNAAASKVRYLLPSFEAHLRTKGWDVARIQLKVLSTSPWQSPL</sequence>
<keyword evidence="2" id="KW-1185">Reference proteome</keyword>
<proteinExistence type="predicted"/>
<protein>
    <recommendedName>
        <fullName evidence="3">DUF721 domain-containing protein</fullName>
    </recommendedName>
</protein>
<name>A0ABR8SEG0_9BURK</name>
<accession>A0ABR8SEG0</accession>
<organism evidence="1 2">
    <name type="scientific">Comamonas avium</name>
    <dbReference type="NCBI Taxonomy" id="2762231"/>
    <lineage>
        <taxon>Bacteria</taxon>
        <taxon>Pseudomonadati</taxon>
        <taxon>Pseudomonadota</taxon>
        <taxon>Betaproteobacteria</taxon>
        <taxon>Burkholderiales</taxon>
        <taxon>Comamonadaceae</taxon>
        <taxon>Comamonas</taxon>
    </lineage>
</organism>
<comment type="caution">
    <text evidence="1">The sequence shown here is derived from an EMBL/GenBank/DDBJ whole genome shotgun (WGS) entry which is preliminary data.</text>
</comment>